<dbReference type="Pfam" id="PF13927">
    <property type="entry name" value="Ig_3"/>
    <property type="match status" value="1"/>
</dbReference>
<dbReference type="InterPro" id="IPR036179">
    <property type="entry name" value="Ig-like_dom_sf"/>
</dbReference>
<dbReference type="PROSITE" id="PS50835">
    <property type="entry name" value="IG_LIKE"/>
    <property type="match status" value="2"/>
</dbReference>
<organism evidence="2 3">
    <name type="scientific">Acanthochromis polyacanthus</name>
    <name type="common">spiny chromis</name>
    <dbReference type="NCBI Taxonomy" id="80966"/>
    <lineage>
        <taxon>Eukaryota</taxon>
        <taxon>Metazoa</taxon>
        <taxon>Chordata</taxon>
        <taxon>Craniata</taxon>
        <taxon>Vertebrata</taxon>
        <taxon>Euteleostomi</taxon>
        <taxon>Actinopterygii</taxon>
        <taxon>Neopterygii</taxon>
        <taxon>Teleostei</taxon>
        <taxon>Neoteleostei</taxon>
        <taxon>Acanthomorphata</taxon>
        <taxon>Ovalentaria</taxon>
        <taxon>Pomacentridae</taxon>
        <taxon>Acanthochromis</taxon>
    </lineage>
</organism>
<evidence type="ECO:0000259" key="1">
    <source>
        <dbReference type="PROSITE" id="PS50835"/>
    </source>
</evidence>
<sequence length="268" mass="29812">LKQSVFFFIPGAEGQSVTYKHSDICAVRGSTVTLPCTFTPPLETSGGIIRVVWCKNHPMCQGSTPSVYDSESTAKQRRYRYLGDKKGNCTLQISDLQKADDATFRFRMETKYLSFLKSFTGTTGVNITVVVGSSRDFKEGQTVTLRCSTTCTFHQLEVSWLKDGYALSQSGPTIRVGPLTAKDSGNYSCALRMNSPSELFSLQLEPEGRFHFIPSESFIEQSLVFIVKTHLQNTHHSRTTEPPRLSPSVTKKQIKANTSNLFILKCAP</sequence>
<name>A0A3Q1EH81_9TELE</name>
<dbReference type="InterPro" id="IPR003599">
    <property type="entry name" value="Ig_sub"/>
</dbReference>
<protein>
    <recommendedName>
        <fullName evidence="1">Ig-like domain-containing protein</fullName>
    </recommendedName>
</protein>
<dbReference type="PANTHER" id="PTHR46013">
    <property type="entry name" value="VASCULAR CELL ADHESION MOLECULE 1"/>
    <property type="match status" value="1"/>
</dbReference>
<feature type="domain" description="Ig-like" evidence="1">
    <location>
        <begin position="10"/>
        <end position="104"/>
    </location>
</feature>
<dbReference type="Pfam" id="PF07686">
    <property type="entry name" value="V-set"/>
    <property type="match status" value="1"/>
</dbReference>
<feature type="domain" description="Ig-like" evidence="1">
    <location>
        <begin position="125"/>
        <end position="205"/>
    </location>
</feature>
<dbReference type="Gene3D" id="2.60.40.10">
    <property type="entry name" value="Immunoglobulins"/>
    <property type="match status" value="2"/>
</dbReference>
<keyword evidence="3" id="KW-1185">Reference proteome</keyword>
<dbReference type="STRING" id="80966.ENSAPOP00000002432"/>
<dbReference type="Proteomes" id="UP000257200">
    <property type="component" value="Unplaced"/>
</dbReference>
<dbReference type="InterPro" id="IPR013783">
    <property type="entry name" value="Ig-like_fold"/>
</dbReference>
<dbReference type="SMART" id="SM00409">
    <property type="entry name" value="IG"/>
    <property type="match status" value="2"/>
</dbReference>
<proteinExistence type="predicted"/>
<dbReference type="PANTHER" id="PTHR46013:SF4">
    <property type="entry name" value="B-CELL RECEPTOR CD22-RELATED"/>
    <property type="match status" value="1"/>
</dbReference>
<dbReference type="GeneTree" id="ENSGT00940000175264"/>
<reference evidence="2" key="1">
    <citation type="submission" date="2025-08" db="UniProtKB">
        <authorList>
            <consortium name="Ensembl"/>
        </authorList>
    </citation>
    <scope>IDENTIFICATION</scope>
</reference>
<evidence type="ECO:0000313" key="3">
    <source>
        <dbReference type="Proteomes" id="UP000257200"/>
    </source>
</evidence>
<dbReference type="Ensembl" id="ENSAPOT00000013456.1">
    <property type="protein sequence ID" value="ENSAPOP00000002432.1"/>
    <property type="gene ID" value="ENSAPOG00000003845.1"/>
</dbReference>
<dbReference type="InterPro" id="IPR013106">
    <property type="entry name" value="Ig_V-set"/>
</dbReference>
<dbReference type="InParanoid" id="A0A3Q1EH81"/>
<dbReference type="SUPFAM" id="SSF48726">
    <property type="entry name" value="Immunoglobulin"/>
    <property type="match status" value="2"/>
</dbReference>
<evidence type="ECO:0000313" key="2">
    <source>
        <dbReference type="Ensembl" id="ENSAPOP00000002432.1"/>
    </source>
</evidence>
<dbReference type="InterPro" id="IPR007110">
    <property type="entry name" value="Ig-like_dom"/>
</dbReference>
<reference evidence="2" key="2">
    <citation type="submission" date="2025-09" db="UniProtKB">
        <authorList>
            <consortium name="Ensembl"/>
        </authorList>
    </citation>
    <scope>IDENTIFICATION</scope>
</reference>
<accession>A0A3Q1EH81</accession>
<dbReference type="AlphaFoldDB" id="A0A3Q1EH81"/>